<proteinExistence type="predicted"/>
<dbReference type="Gene3D" id="2.130.10.10">
    <property type="entry name" value="YVTN repeat-like/Quinoprotein amine dehydrogenase"/>
    <property type="match status" value="1"/>
</dbReference>
<dbReference type="OrthoDB" id="267093at2"/>
<dbReference type="Proteomes" id="UP000192276">
    <property type="component" value="Unassembled WGS sequence"/>
</dbReference>
<protein>
    <submittedName>
        <fullName evidence="1">Uncharacterized protein</fullName>
    </submittedName>
</protein>
<evidence type="ECO:0000313" key="1">
    <source>
        <dbReference type="EMBL" id="OQP57585.1"/>
    </source>
</evidence>
<keyword evidence="2" id="KW-1185">Reference proteome</keyword>
<comment type="caution">
    <text evidence="1">The sequence shown here is derived from an EMBL/GenBank/DDBJ whole genome shotgun (WGS) entry which is preliminary data.</text>
</comment>
<organism evidence="1 2">
    <name type="scientific">Niastella populi</name>
    <dbReference type="NCBI Taxonomy" id="550983"/>
    <lineage>
        <taxon>Bacteria</taxon>
        <taxon>Pseudomonadati</taxon>
        <taxon>Bacteroidota</taxon>
        <taxon>Chitinophagia</taxon>
        <taxon>Chitinophagales</taxon>
        <taxon>Chitinophagaceae</taxon>
        <taxon>Niastella</taxon>
    </lineage>
</organism>
<evidence type="ECO:0000313" key="2">
    <source>
        <dbReference type="Proteomes" id="UP000192276"/>
    </source>
</evidence>
<dbReference type="STRING" id="550983.A4R26_23965"/>
<sequence>MNQAGKNMTLQTAWRSMGQTYATEINAMIDFGEKFGWDNWKKEEPADNREELAQEVLTLLKKANREGTISTFRENFPPAYAPFINIIQEQGQNIENLCYISDNKIAFIVGSAYEKRKAWLLSGSTIVRLRDNIQSIGRSPKNNIYAIVENGVVTTYNGWDGPKLYEFKLPPVNELSISQTIPFNNGLSVLLTSPEGIYLLNTRGYQLIHPVPDPDDKEWTPNIHMEHAAVSGDNALIAVGDQSSIHRILNSQGEEIAGFGPQSSYPHYALFSKDGEQLVLNSCHFYNGVTIGVSTTGINGLTIESHTRDGRYTVIDENCRVYAAVATSSYYIMGDVGGYIKAYDATGKLIWRYFLGSTITGMTISDDETTLWVAACSGMIHQLKLDQGQRDDHSIGNGNHFEELRAIFWKNEPHPLIW</sequence>
<reference evidence="2" key="1">
    <citation type="submission" date="2016-04" db="EMBL/GenBank/DDBJ databases">
        <authorList>
            <person name="Chen L."/>
            <person name="Zhuang W."/>
            <person name="Wang G."/>
        </authorList>
    </citation>
    <scope>NUCLEOTIDE SEQUENCE [LARGE SCALE GENOMIC DNA]</scope>
    <source>
        <strain evidence="2">208</strain>
    </source>
</reference>
<dbReference type="AlphaFoldDB" id="A0A1V9FGU6"/>
<name>A0A1V9FGU6_9BACT</name>
<dbReference type="SUPFAM" id="SSF50969">
    <property type="entry name" value="YVTN repeat-like/Quinoprotein amine dehydrogenase"/>
    <property type="match status" value="1"/>
</dbReference>
<accession>A0A1V9FGU6</accession>
<gene>
    <name evidence="1" type="ORF">A4R26_23965</name>
</gene>
<dbReference type="EMBL" id="LWBP01000191">
    <property type="protein sequence ID" value="OQP57585.1"/>
    <property type="molecule type" value="Genomic_DNA"/>
</dbReference>
<dbReference type="InterPro" id="IPR011044">
    <property type="entry name" value="Quino_amine_DH_bsu"/>
</dbReference>
<dbReference type="InterPro" id="IPR015943">
    <property type="entry name" value="WD40/YVTN_repeat-like_dom_sf"/>
</dbReference>